<protein>
    <submittedName>
        <fullName evidence="7">HAMP domain-containing protein</fullName>
    </submittedName>
</protein>
<dbReference type="InterPro" id="IPR003594">
    <property type="entry name" value="HATPase_dom"/>
</dbReference>
<dbReference type="PANTHER" id="PTHR34220:SF7">
    <property type="entry name" value="SENSOR HISTIDINE KINASE YPDA"/>
    <property type="match status" value="1"/>
</dbReference>
<dbReference type="GO" id="GO:0016020">
    <property type="term" value="C:membrane"/>
    <property type="evidence" value="ECO:0007669"/>
    <property type="project" value="UniProtKB-SubCell"/>
</dbReference>
<evidence type="ECO:0000256" key="4">
    <source>
        <dbReference type="ARBA" id="ARBA00022777"/>
    </source>
</evidence>
<dbReference type="CDD" id="cd06225">
    <property type="entry name" value="HAMP"/>
    <property type="match status" value="1"/>
</dbReference>
<dbReference type="Gene3D" id="3.30.565.10">
    <property type="entry name" value="Histidine kinase-like ATPase, C-terminal domain"/>
    <property type="match status" value="1"/>
</dbReference>
<keyword evidence="3" id="KW-0808">Transferase</keyword>
<keyword evidence="4" id="KW-0418">Kinase</keyword>
<evidence type="ECO:0000313" key="7">
    <source>
        <dbReference type="EMBL" id="HFH30539.1"/>
    </source>
</evidence>
<dbReference type="Gene3D" id="6.10.340.10">
    <property type="match status" value="1"/>
</dbReference>
<dbReference type="InterPro" id="IPR003660">
    <property type="entry name" value="HAMP_dom"/>
</dbReference>
<dbReference type="SMART" id="SM00387">
    <property type="entry name" value="HATPase_c"/>
    <property type="match status" value="1"/>
</dbReference>
<dbReference type="Pfam" id="PF02518">
    <property type="entry name" value="HATPase_c"/>
    <property type="match status" value="1"/>
</dbReference>
<comment type="caution">
    <text evidence="7">The sequence shown here is derived from an EMBL/GenBank/DDBJ whole genome shotgun (WGS) entry which is preliminary data.</text>
</comment>
<keyword evidence="5" id="KW-1133">Transmembrane helix</keyword>
<dbReference type="InterPro" id="IPR010559">
    <property type="entry name" value="Sig_transdc_His_kin_internal"/>
</dbReference>
<keyword evidence="5" id="KW-0812">Transmembrane</keyword>
<evidence type="ECO:0000256" key="5">
    <source>
        <dbReference type="SAM" id="Phobius"/>
    </source>
</evidence>
<name>A0A7C3HYW1_9SPIR</name>
<dbReference type="InterPro" id="IPR036890">
    <property type="entry name" value="HATPase_C_sf"/>
</dbReference>
<evidence type="ECO:0000256" key="1">
    <source>
        <dbReference type="ARBA" id="ARBA00004370"/>
    </source>
</evidence>
<feature type="domain" description="HAMP" evidence="6">
    <location>
        <begin position="231"/>
        <end position="283"/>
    </location>
</feature>
<evidence type="ECO:0000256" key="2">
    <source>
        <dbReference type="ARBA" id="ARBA00022553"/>
    </source>
</evidence>
<dbReference type="SUPFAM" id="SSF55874">
    <property type="entry name" value="ATPase domain of HSP90 chaperone/DNA topoisomerase II/histidine kinase"/>
    <property type="match status" value="1"/>
</dbReference>
<keyword evidence="5" id="KW-0472">Membrane</keyword>
<dbReference type="PANTHER" id="PTHR34220">
    <property type="entry name" value="SENSOR HISTIDINE KINASE YPDA"/>
    <property type="match status" value="1"/>
</dbReference>
<feature type="transmembrane region" description="Helical" evidence="5">
    <location>
        <begin position="7"/>
        <end position="27"/>
    </location>
</feature>
<dbReference type="Pfam" id="PF00672">
    <property type="entry name" value="HAMP"/>
    <property type="match status" value="1"/>
</dbReference>
<comment type="subcellular location">
    <subcellularLocation>
        <location evidence="1">Membrane</location>
    </subcellularLocation>
</comment>
<dbReference type="PROSITE" id="PS50885">
    <property type="entry name" value="HAMP"/>
    <property type="match status" value="1"/>
</dbReference>
<accession>A0A7C3HYW1</accession>
<reference evidence="7" key="1">
    <citation type="journal article" date="2020" name="mSystems">
        <title>Genome- and Community-Level Interaction Insights into Carbon Utilization and Element Cycling Functions of Hydrothermarchaeota in Hydrothermal Sediment.</title>
        <authorList>
            <person name="Zhou Z."/>
            <person name="Liu Y."/>
            <person name="Xu W."/>
            <person name="Pan J."/>
            <person name="Luo Z.H."/>
            <person name="Li M."/>
        </authorList>
    </citation>
    <scope>NUCLEOTIDE SEQUENCE [LARGE SCALE GENOMIC DNA]</scope>
    <source>
        <strain evidence="7">SpSt-503</strain>
    </source>
</reference>
<dbReference type="SMART" id="SM00304">
    <property type="entry name" value="HAMP"/>
    <property type="match status" value="1"/>
</dbReference>
<gene>
    <name evidence="7" type="ORF">ENS59_13705</name>
</gene>
<organism evidence="7">
    <name type="scientific">Gracilinema caldarium</name>
    <dbReference type="NCBI Taxonomy" id="215591"/>
    <lineage>
        <taxon>Bacteria</taxon>
        <taxon>Pseudomonadati</taxon>
        <taxon>Spirochaetota</taxon>
        <taxon>Spirochaetia</taxon>
        <taxon>Spirochaetales</taxon>
        <taxon>Breznakiellaceae</taxon>
        <taxon>Gracilinema</taxon>
    </lineage>
</organism>
<sequence>MRLRYKFIALYSTIFLIVLALVGLSIFTQYRLQKLSEAALRGQELLEQSRRVRQITKDVMIGAFAPKTYGNLKDVLYFDVYSTALRTWKDASNQFQNQFRAFMDDPTLLQLVRQGILKEEYATAELMSQKAFGKLLGLQARLQKIQEAGLLGEDLYFRIQSSSDSDLIALFDEARQTSYYLANSFESFLNYFIQTLNEEAQKIRHNLTQSFLMLGFLGALLAALIPLVFSARIVRRLKTLGNALYTVAEGDFSTPLAFNTGDEFQELAFHFNRYTDLLKEHLGTLVSIARHISEKTLENSQNNAAEQVIETVLTAALELLEVEGSAFLVKEAAGYRIAYQVFKDEKKGDCFSDSSIINLIESSPSEPNRIFQGRGLGSRFTAGRLLQGLLIVYREKDNYNDLDRIRFENFLEFAALLITNAKTYAELVEERSAEYQALQAQVQPHFLYNVLGGFAALNRMGDRESLERSILALKDMLRYTVNHRSIATISEEITFIQKYLELQKMRFQDRLSWHISVDPELSAIKIPKLIIQPLVENAIIHGIEPSGENGTVFIEIKKAEQDLGSWVVITIEDTGIGFNPLTTEKGVGLSNVERRLQLCYSNQAGAGTADYRIKSRPGEGCRVELQVPWEPNSI</sequence>
<dbReference type="AlphaFoldDB" id="A0A7C3HYW1"/>
<dbReference type="InterPro" id="IPR050640">
    <property type="entry name" value="Bact_2-comp_sensor_kinase"/>
</dbReference>
<evidence type="ECO:0000259" key="6">
    <source>
        <dbReference type="PROSITE" id="PS50885"/>
    </source>
</evidence>
<dbReference type="GO" id="GO:0000155">
    <property type="term" value="F:phosphorelay sensor kinase activity"/>
    <property type="evidence" value="ECO:0007669"/>
    <property type="project" value="InterPro"/>
</dbReference>
<keyword evidence="2" id="KW-0597">Phosphoprotein</keyword>
<feature type="transmembrane region" description="Helical" evidence="5">
    <location>
        <begin position="211"/>
        <end position="229"/>
    </location>
</feature>
<proteinExistence type="predicted"/>
<dbReference type="EMBL" id="DSVL01000420">
    <property type="protein sequence ID" value="HFH30539.1"/>
    <property type="molecule type" value="Genomic_DNA"/>
</dbReference>
<evidence type="ECO:0000256" key="3">
    <source>
        <dbReference type="ARBA" id="ARBA00022679"/>
    </source>
</evidence>
<dbReference type="SUPFAM" id="SSF158472">
    <property type="entry name" value="HAMP domain-like"/>
    <property type="match status" value="1"/>
</dbReference>
<dbReference type="Pfam" id="PF06580">
    <property type="entry name" value="His_kinase"/>
    <property type="match status" value="1"/>
</dbReference>